<name>A0A7K0G2N6_9SPHI</name>
<dbReference type="Proteomes" id="UP000487757">
    <property type="component" value="Unassembled WGS sequence"/>
</dbReference>
<protein>
    <submittedName>
        <fullName evidence="1">Uncharacterized protein</fullName>
    </submittedName>
</protein>
<accession>A0A7K0G2N6</accession>
<keyword evidence="2" id="KW-1185">Reference proteome</keyword>
<comment type="caution">
    <text evidence="1">The sequence shown here is derived from an EMBL/GenBank/DDBJ whole genome shotgun (WGS) entry which is preliminary data.</text>
</comment>
<sequence length="86" mass="9995">MEIFLVMPHLKALRFFRRSNPDIDRYSHPFWGGVSVGRVVNTSFLYYFRPCEKAPSADEAIYPAKKIASCLAVTTVYDIDRYSHDF</sequence>
<gene>
    <name evidence="1" type="ORF">GJU39_17820</name>
</gene>
<evidence type="ECO:0000313" key="2">
    <source>
        <dbReference type="Proteomes" id="UP000487757"/>
    </source>
</evidence>
<dbReference type="EMBL" id="WKKH01000035">
    <property type="protein sequence ID" value="MRX77941.1"/>
    <property type="molecule type" value="Genomic_DNA"/>
</dbReference>
<dbReference type="AlphaFoldDB" id="A0A7K0G2N6"/>
<proteinExistence type="predicted"/>
<organism evidence="1 2">
    <name type="scientific">Pedobacter petrophilus</name>
    <dbReference type="NCBI Taxonomy" id="1908241"/>
    <lineage>
        <taxon>Bacteria</taxon>
        <taxon>Pseudomonadati</taxon>
        <taxon>Bacteroidota</taxon>
        <taxon>Sphingobacteriia</taxon>
        <taxon>Sphingobacteriales</taxon>
        <taxon>Sphingobacteriaceae</taxon>
        <taxon>Pedobacter</taxon>
    </lineage>
</organism>
<reference evidence="1 2" key="1">
    <citation type="submission" date="2019-11" db="EMBL/GenBank/DDBJ databases">
        <title>Pedobacter petrophilus genome.</title>
        <authorList>
            <person name="Feldbauer M.J."/>
            <person name="Newman J.D."/>
        </authorList>
    </citation>
    <scope>NUCLEOTIDE SEQUENCE [LARGE SCALE GENOMIC DNA]</scope>
    <source>
        <strain evidence="1 2">LMG 29686</strain>
    </source>
</reference>
<evidence type="ECO:0000313" key="1">
    <source>
        <dbReference type="EMBL" id="MRX77941.1"/>
    </source>
</evidence>